<dbReference type="eggNOG" id="COG0456">
    <property type="taxonomic scope" value="Bacteria"/>
</dbReference>
<dbReference type="PROSITE" id="PS51186">
    <property type="entry name" value="GNAT"/>
    <property type="match status" value="1"/>
</dbReference>
<evidence type="ECO:0000256" key="2">
    <source>
        <dbReference type="ARBA" id="ARBA00023315"/>
    </source>
</evidence>
<dbReference type="PATRIC" id="fig|1178482.3.peg.2821"/>
<dbReference type="InterPro" id="IPR016181">
    <property type="entry name" value="Acyl_CoA_acyltransferase"/>
</dbReference>
<dbReference type="OrthoDB" id="9796919at2"/>
<dbReference type="PANTHER" id="PTHR43877:SF2">
    <property type="entry name" value="AMINOALKYLPHOSPHONATE N-ACETYLTRANSFERASE-RELATED"/>
    <property type="match status" value="1"/>
</dbReference>
<dbReference type="InterPro" id="IPR050832">
    <property type="entry name" value="Bact_Acetyltransf"/>
</dbReference>
<name>W1N2B8_9GAMM</name>
<keyword evidence="5" id="KW-1185">Reference proteome</keyword>
<evidence type="ECO:0000256" key="1">
    <source>
        <dbReference type="ARBA" id="ARBA00022679"/>
    </source>
</evidence>
<dbReference type="Gene3D" id="3.40.630.30">
    <property type="match status" value="1"/>
</dbReference>
<dbReference type="InterPro" id="IPR000182">
    <property type="entry name" value="GNAT_dom"/>
</dbReference>
<dbReference type="Proteomes" id="UP000019113">
    <property type="component" value="Unassembled WGS sequence"/>
</dbReference>
<accession>W1N2B8</accession>
<dbReference type="PANTHER" id="PTHR43877">
    <property type="entry name" value="AMINOALKYLPHOSPHONATE N-ACETYLTRANSFERASE-RELATED-RELATED"/>
    <property type="match status" value="1"/>
</dbReference>
<evidence type="ECO:0000259" key="3">
    <source>
        <dbReference type="PROSITE" id="PS51186"/>
    </source>
</evidence>
<dbReference type="GO" id="GO:0016747">
    <property type="term" value="F:acyltransferase activity, transferring groups other than amino-acyl groups"/>
    <property type="evidence" value="ECO:0007669"/>
    <property type="project" value="InterPro"/>
</dbReference>
<reference evidence="4 5" key="1">
    <citation type="submission" date="2013-08" db="EMBL/GenBank/DDBJ databases">
        <title>draft genome of Halomonas huanghegensis, strain BJGMM-B45T.</title>
        <authorList>
            <person name="Miao C."/>
            <person name="Wan Y."/>
            <person name="Jin W."/>
        </authorList>
    </citation>
    <scope>NUCLEOTIDE SEQUENCE [LARGE SCALE GENOMIC DNA]</scope>
    <source>
        <strain evidence="4 5">BJGMM-B45</strain>
    </source>
</reference>
<dbReference type="EMBL" id="AVBC01000039">
    <property type="protein sequence ID" value="ERL49727.1"/>
    <property type="molecule type" value="Genomic_DNA"/>
</dbReference>
<dbReference type="CDD" id="cd04301">
    <property type="entry name" value="NAT_SF"/>
    <property type="match status" value="1"/>
</dbReference>
<dbReference type="STRING" id="1178482.AR456_02560"/>
<comment type="caution">
    <text evidence="4">The sequence shown here is derived from an EMBL/GenBank/DDBJ whole genome shotgun (WGS) entry which is preliminary data.</text>
</comment>
<dbReference type="AlphaFoldDB" id="W1N2B8"/>
<keyword evidence="1" id="KW-0808">Transferase</keyword>
<protein>
    <recommendedName>
        <fullName evidence="3">N-acetyltransferase domain-containing protein</fullName>
    </recommendedName>
</protein>
<dbReference type="SUPFAM" id="SSF55729">
    <property type="entry name" value="Acyl-CoA N-acyltransferases (Nat)"/>
    <property type="match status" value="1"/>
</dbReference>
<evidence type="ECO:0000313" key="5">
    <source>
        <dbReference type="Proteomes" id="UP000019113"/>
    </source>
</evidence>
<evidence type="ECO:0000313" key="4">
    <source>
        <dbReference type="EMBL" id="ERL49727.1"/>
    </source>
</evidence>
<feature type="domain" description="N-acetyltransferase" evidence="3">
    <location>
        <begin position="17"/>
        <end position="167"/>
    </location>
</feature>
<dbReference type="Pfam" id="PF00583">
    <property type="entry name" value="Acetyltransf_1"/>
    <property type="match status" value="1"/>
</dbReference>
<gene>
    <name evidence="4" type="ORF">BJB45_01005</name>
</gene>
<organism evidence="4 5">
    <name type="scientific">Halomonas huangheensis</name>
    <dbReference type="NCBI Taxonomy" id="1178482"/>
    <lineage>
        <taxon>Bacteria</taxon>
        <taxon>Pseudomonadati</taxon>
        <taxon>Pseudomonadota</taxon>
        <taxon>Gammaproteobacteria</taxon>
        <taxon>Oceanospirillales</taxon>
        <taxon>Halomonadaceae</taxon>
        <taxon>Halomonas</taxon>
    </lineage>
</organism>
<keyword evidence="2" id="KW-0012">Acyltransferase</keyword>
<proteinExistence type="predicted"/>
<sequence>MPLSGVVSGLVRLGKVTELVALGPDDLEALLALEEAQPIPVSMPTTLARALASSRHQVFGAVDEYGRILGYALLAIQAFDGELEAVLVAADARRQGIAGRLLAQVISTARERQLERLLLEVRAGNNAAIVLYRAAGFAQDGIRKGYYPPAPDSVEREDACLMSLDLDSSARNG</sequence>